<name>A0A0J6D1X0_9BACL</name>
<dbReference type="RefSeq" id="WP_048309404.1">
    <property type="nucleotide sequence ID" value="NZ_CP119526.1"/>
</dbReference>
<evidence type="ECO:0000256" key="2">
    <source>
        <dbReference type="SAM" id="SignalP"/>
    </source>
</evidence>
<sequence>MNKKKNNQGKGRTATMMVLSAVGGAAAYGLSNRFRNENSTNQHSSQGMSNGKNHASSQQNAHYSSNNGTNQSFTDLTDTAKNMGIDNSAIQEFTNAIKDDLK</sequence>
<proteinExistence type="predicted"/>
<comment type="caution">
    <text evidence="3">The sequence shown here is derived from an EMBL/GenBank/DDBJ whole genome shotgun (WGS) entry which is preliminary data.</text>
</comment>
<gene>
    <name evidence="3" type="ORF">AB986_02990</name>
</gene>
<feature type="signal peptide" evidence="2">
    <location>
        <begin position="1"/>
        <end position="27"/>
    </location>
</feature>
<dbReference type="EMBL" id="LELK01000001">
    <property type="protein sequence ID" value="KMM38294.1"/>
    <property type="molecule type" value="Genomic_DNA"/>
</dbReference>
<accession>A0A0J6D1X0</accession>
<evidence type="ECO:0000313" key="4">
    <source>
        <dbReference type="Proteomes" id="UP000035996"/>
    </source>
</evidence>
<evidence type="ECO:0000256" key="1">
    <source>
        <dbReference type="SAM" id="MobiDB-lite"/>
    </source>
</evidence>
<keyword evidence="2" id="KW-0732">Signal</keyword>
<reference evidence="3" key="1">
    <citation type="submission" date="2015-06" db="EMBL/GenBank/DDBJ databases">
        <authorList>
            <person name="Liu B."/>
            <person name="Wang J."/>
            <person name="Zhu Y."/>
            <person name="Liu G."/>
            <person name="Chen Q."/>
            <person name="Zheng C."/>
            <person name="Che J."/>
            <person name="Ge C."/>
            <person name="Shi H."/>
            <person name="Pan Z."/>
            <person name="Liu X."/>
        </authorList>
    </citation>
    <scope>NUCLEOTIDE SEQUENCE [LARGE SCALE GENOMIC DNA]</scope>
    <source>
        <strain evidence="3">DSM 16346</strain>
    </source>
</reference>
<keyword evidence="4" id="KW-1185">Reference proteome</keyword>
<evidence type="ECO:0000313" key="3">
    <source>
        <dbReference type="EMBL" id="KMM38294.1"/>
    </source>
</evidence>
<dbReference type="OrthoDB" id="9900115at2"/>
<dbReference type="Proteomes" id="UP000035996">
    <property type="component" value="Unassembled WGS sequence"/>
</dbReference>
<protein>
    <submittedName>
        <fullName evidence="3">Uncharacterized protein</fullName>
    </submittedName>
</protein>
<feature type="region of interest" description="Disordered" evidence="1">
    <location>
        <begin position="33"/>
        <end position="77"/>
    </location>
</feature>
<feature type="compositionally biased region" description="Polar residues" evidence="1">
    <location>
        <begin position="37"/>
        <end position="77"/>
    </location>
</feature>
<feature type="chain" id="PRO_5005269556" evidence="2">
    <location>
        <begin position="28"/>
        <end position="102"/>
    </location>
</feature>
<organism evidence="3 4">
    <name type="scientific">Guptibacillus hwajinpoensis</name>
    <dbReference type="NCBI Taxonomy" id="208199"/>
    <lineage>
        <taxon>Bacteria</taxon>
        <taxon>Bacillati</taxon>
        <taxon>Bacillota</taxon>
        <taxon>Bacilli</taxon>
        <taxon>Bacillales</taxon>
        <taxon>Guptibacillaceae</taxon>
        <taxon>Guptibacillus</taxon>
    </lineage>
</organism>
<dbReference type="AlphaFoldDB" id="A0A0J6D1X0"/>